<keyword evidence="2" id="KW-1185">Reference proteome</keyword>
<dbReference type="EMBL" id="CP106735">
    <property type="protein sequence ID" value="UXX79957.1"/>
    <property type="molecule type" value="Genomic_DNA"/>
</dbReference>
<reference evidence="1" key="1">
    <citation type="submission" date="2022-10" db="EMBL/GenBank/DDBJ databases">
        <title>Comparative genomics and taxonomic characterization of three novel marine species of genus Reichenbachiella exhibiting antioxidant and polysaccharide degradation activities.</title>
        <authorList>
            <person name="Muhammad N."/>
            <person name="Lee Y.-J."/>
            <person name="Ko J."/>
            <person name="Kim S.-G."/>
        </authorList>
    </citation>
    <scope>NUCLEOTIDE SEQUENCE</scope>
    <source>
        <strain evidence="1">Wsw4-B4</strain>
    </source>
</reference>
<organism evidence="1 2">
    <name type="scientific">Reichenbachiella carrageenanivorans</name>
    <dbReference type="NCBI Taxonomy" id="2979869"/>
    <lineage>
        <taxon>Bacteria</taxon>
        <taxon>Pseudomonadati</taxon>
        <taxon>Bacteroidota</taxon>
        <taxon>Cytophagia</taxon>
        <taxon>Cytophagales</taxon>
        <taxon>Reichenbachiellaceae</taxon>
        <taxon>Reichenbachiella</taxon>
    </lineage>
</organism>
<dbReference type="Proteomes" id="UP001062165">
    <property type="component" value="Chromosome"/>
</dbReference>
<evidence type="ECO:0000313" key="2">
    <source>
        <dbReference type="Proteomes" id="UP001062165"/>
    </source>
</evidence>
<evidence type="ECO:0000313" key="1">
    <source>
        <dbReference type="EMBL" id="UXX79957.1"/>
    </source>
</evidence>
<gene>
    <name evidence="1" type="ORF">N7E81_02410</name>
</gene>
<dbReference type="RefSeq" id="WP_263051687.1">
    <property type="nucleotide sequence ID" value="NZ_CP106735.1"/>
</dbReference>
<proteinExistence type="predicted"/>
<protein>
    <submittedName>
        <fullName evidence="1">Uncharacterized protein</fullName>
    </submittedName>
</protein>
<sequence length="175" mass="19848">MSTTTVKSGTELFSKYINKYKDQVKTESSEEYYHVNVVADAYNQGFSDGKNSGKKDFVEAIVKGKVEKFIQKANQVYILSQNLITHLVKQGYKADSLYINMYPNCPKVVLSISDEFLLDDKFVETAYEKILENKGIFTKLFAPSSLDISLVSTEHLDPKLLKEDGFGYEEVLKAK</sequence>
<name>A0ABY6D1B8_9BACT</name>
<accession>A0ABY6D1B8</accession>